<dbReference type="PANTHER" id="PTHR30273">
    <property type="entry name" value="PERIPLASMIC SIGNAL SENSOR AND SIGMA FACTOR ACTIVATOR FECR-RELATED"/>
    <property type="match status" value="1"/>
</dbReference>
<dbReference type="Proteomes" id="UP000283589">
    <property type="component" value="Unassembled WGS sequence"/>
</dbReference>
<dbReference type="Proteomes" id="UP000654720">
    <property type="component" value="Chromosome"/>
</dbReference>
<feature type="domain" description="Protein FecR C-terminal" evidence="3">
    <location>
        <begin position="300"/>
        <end position="369"/>
    </location>
</feature>
<evidence type="ECO:0000313" key="6">
    <source>
        <dbReference type="Proteomes" id="UP000283589"/>
    </source>
</evidence>
<keyword evidence="1" id="KW-1133">Transmembrane helix</keyword>
<dbReference type="Gene3D" id="2.60.120.1440">
    <property type="match status" value="1"/>
</dbReference>
<dbReference type="PIRSF" id="PIRSF018266">
    <property type="entry name" value="FecR"/>
    <property type="match status" value="1"/>
</dbReference>
<evidence type="ECO:0000256" key="1">
    <source>
        <dbReference type="SAM" id="Phobius"/>
    </source>
</evidence>
<organism evidence="5 6">
    <name type="scientific">Butyricimonas virosa</name>
    <dbReference type="NCBI Taxonomy" id="544645"/>
    <lineage>
        <taxon>Bacteria</taxon>
        <taxon>Pseudomonadati</taxon>
        <taxon>Bacteroidota</taxon>
        <taxon>Bacteroidia</taxon>
        <taxon>Bacteroidales</taxon>
        <taxon>Odoribacteraceae</taxon>
        <taxon>Butyricimonas</taxon>
    </lineage>
</organism>
<sequence>MGINEIYDLLKKYREHRCTPEEEERIARWYEQFDDEVENLPEVPEGKLEQLWFFIKRKIYVPWTWRVVVFYRYAVAIIILAMLGSGVIYFRGSDEPERQELTQQDILPAQGVAVLQLSDGREVPLNSTTIIQEQEGVVIKNDSSHVLDYTLATAKSEPLYNTITVPAGGEFRVLLSDGSSVCLNSCSALTYPVPFTGDVREVKLTGEAYFDVTKSDKPFIVKMADIDVRVLGTSFNLSGYTTNQDVSVTLVSGEVTVHNHQLQQDFNITPGMRFEYNRENHQVKMTEVDPELYISWMKGKFRFEDMRLEDIMVTLNRWYDCTVSYSDDALRDLRFTGAAEKDRSASYLLELIEMITEVKFQVDGKHILITRK</sequence>
<evidence type="ECO:0000313" key="7">
    <source>
        <dbReference type="Proteomes" id="UP000654720"/>
    </source>
</evidence>
<dbReference type="AlphaFoldDB" id="A0A412X4N1"/>
<feature type="transmembrane region" description="Helical" evidence="1">
    <location>
        <begin position="70"/>
        <end position="90"/>
    </location>
</feature>
<dbReference type="STRING" id="1121130.GCA_000519105_00668"/>
<evidence type="ECO:0000313" key="5">
    <source>
        <dbReference type="EMBL" id="RGV35439.1"/>
    </source>
</evidence>
<dbReference type="RefSeq" id="WP_027202793.1">
    <property type="nucleotide sequence ID" value="NZ_CAJUBB010000027.1"/>
</dbReference>
<evidence type="ECO:0000313" key="4">
    <source>
        <dbReference type="EMBL" id="QRO51334.1"/>
    </source>
</evidence>
<feature type="domain" description="FecR protein" evidence="2">
    <location>
        <begin position="162"/>
        <end position="255"/>
    </location>
</feature>
<evidence type="ECO:0000259" key="2">
    <source>
        <dbReference type="Pfam" id="PF04773"/>
    </source>
</evidence>
<dbReference type="Gene3D" id="3.55.50.30">
    <property type="match status" value="1"/>
</dbReference>
<dbReference type="GeneID" id="93095768"/>
<dbReference type="InterPro" id="IPR006860">
    <property type="entry name" value="FecR"/>
</dbReference>
<keyword evidence="1" id="KW-0472">Membrane</keyword>
<dbReference type="Pfam" id="PF16344">
    <property type="entry name" value="FecR_C"/>
    <property type="match status" value="1"/>
</dbReference>
<reference evidence="5 6" key="1">
    <citation type="submission" date="2018-08" db="EMBL/GenBank/DDBJ databases">
        <title>A genome reference for cultivated species of the human gut microbiota.</title>
        <authorList>
            <person name="Zou Y."/>
            <person name="Xue W."/>
            <person name="Luo G."/>
        </authorList>
    </citation>
    <scope>NUCLEOTIDE SEQUENCE [LARGE SCALE GENOMIC DNA]</scope>
    <source>
        <strain evidence="5 6">AF14-49</strain>
    </source>
</reference>
<dbReference type="EMBL" id="CP069450">
    <property type="protein sequence ID" value="QRO51334.1"/>
    <property type="molecule type" value="Genomic_DNA"/>
</dbReference>
<dbReference type="PANTHER" id="PTHR30273:SF2">
    <property type="entry name" value="PROTEIN FECR"/>
    <property type="match status" value="1"/>
</dbReference>
<dbReference type="EMBL" id="QRZA01000004">
    <property type="protein sequence ID" value="RGV35439.1"/>
    <property type="molecule type" value="Genomic_DNA"/>
</dbReference>
<dbReference type="GO" id="GO:0016989">
    <property type="term" value="F:sigma factor antagonist activity"/>
    <property type="evidence" value="ECO:0007669"/>
    <property type="project" value="TreeGrafter"/>
</dbReference>
<dbReference type="Pfam" id="PF04773">
    <property type="entry name" value="FecR"/>
    <property type="match status" value="1"/>
</dbReference>
<dbReference type="InterPro" id="IPR012373">
    <property type="entry name" value="Ferrdict_sens_TM"/>
</dbReference>
<name>A0A412X4N1_9BACT</name>
<dbReference type="InterPro" id="IPR032508">
    <property type="entry name" value="FecR_C"/>
</dbReference>
<protein>
    <submittedName>
        <fullName evidence="4">DUF4974 domain-containing protein</fullName>
    </submittedName>
    <submittedName>
        <fullName evidence="5">FecR family protein</fullName>
    </submittedName>
</protein>
<keyword evidence="7" id="KW-1185">Reference proteome</keyword>
<reference evidence="4 7" key="2">
    <citation type="submission" date="2021-02" db="EMBL/GenBank/DDBJ databases">
        <title>FDA dAtabase for Regulatory Grade micrObial Sequences (FDA-ARGOS): Supporting development and validation of Infectious Disease Dx tests.</title>
        <authorList>
            <person name="Carlson P."/>
            <person name="Fischbach M."/>
            <person name="Hastie J."/>
            <person name="Bilen M."/>
            <person name="Cheng A."/>
            <person name="Tallon L."/>
            <person name="Sadzewicz L."/>
            <person name="Zhao X."/>
            <person name="Boylan J."/>
            <person name="Ott S."/>
            <person name="Bowen H."/>
            <person name="Vavikolanu K."/>
            <person name="Mehta A."/>
            <person name="Aluvathingal J."/>
            <person name="Nadendla S."/>
            <person name="Yan Y."/>
            <person name="Sichtig H."/>
        </authorList>
    </citation>
    <scope>NUCLEOTIDE SEQUENCE [LARGE SCALE GENOMIC DNA]</scope>
    <source>
        <strain evidence="4 7">FDAARGOS_1229</strain>
    </source>
</reference>
<proteinExistence type="predicted"/>
<accession>A0A412X4N1</accession>
<gene>
    <name evidence="5" type="ORF">DWW18_05060</name>
    <name evidence="4" type="ORF">I6J59_06950</name>
</gene>
<keyword evidence="1" id="KW-0812">Transmembrane</keyword>
<evidence type="ECO:0000259" key="3">
    <source>
        <dbReference type="Pfam" id="PF16344"/>
    </source>
</evidence>